<feature type="transmembrane region" description="Helical" evidence="2">
    <location>
        <begin position="20"/>
        <end position="42"/>
    </location>
</feature>
<keyword evidence="2" id="KW-0472">Membrane</keyword>
<keyword evidence="4" id="KW-1185">Reference proteome</keyword>
<name>W9YIV4_9EURO</name>
<sequence length="678" mass="73890">MVPLPAKVLHRRGDNSGRTFSIIFAIIALLVVLGCLIWGIILPRYRKTNLGRPRGRLAANRTGTSNAQFPSHPALLRGFRQKSSIALRQYNPRIESPFPSNPAQSTVDHSLPPSCPPPARLLGAPTHSDGLFTPAKDRLSSRRGRYTRYSRLFQPKALVGHESQSIMTKVNAVEDYVLPIPEALVLKPRPAGRPPPLTKQLGMFPVPQGHVKRKGGLVHPVKLFQDLDQRDSKSTADTFGTPCPAPCHASCSNAERSSVLQVAIRIESPSVDASTHAHPEPVEQSSSSCAKPPSFRHDTSARSVRGGITAVPATNRPGKRLPLGKTGALTRPTTPTPEICELRDRTTADEKTESASFKRGYTPSTNPFTTPEFSSTPPTSSIISTNTVPALSTPLRLPGAESDSCVTTSGVHHHQRTPSSMALPPPVKLTTTYYDLPDKTILHTRQNVYPTHALTIRPRTARFKLPTSCDLQTHPVFMQRHSISSLSTIIKPIMATARGKVGPRASSIYSRDTKGMSFGGNSTHAQIAPNTAEVVTRPWLSIGEHLDSFQQEDNITDVLKSKIDEWDLHTAHLDASLLHSSALKRSISDSGPRGARLRSYPIIGNRNDSWKRDSGGRGRSVPTIRIGPSSDDVFGNDVRNIHWARAVQTAEAVQRYRPEPTLLGALERGTAPGGGQWI</sequence>
<reference evidence="3 4" key="1">
    <citation type="submission" date="2013-03" db="EMBL/GenBank/DDBJ databases">
        <title>The Genome Sequence of Capronia epimyces CBS 606.96.</title>
        <authorList>
            <consortium name="The Broad Institute Genomics Platform"/>
            <person name="Cuomo C."/>
            <person name="de Hoog S."/>
            <person name="Gorbushina A."/>
            <person name="Walker B."/>
            <person name="Young S.K."/>
            <person name="Zeng Q."/>
            <person name="Gargeya S."/>
            <person name="Fitzgerald M."/>
            <person name="Haas B."/>
            <person name="Abouelleil A."/>
            <person name="Allen A.W."/>
            <person name="Alvarado L."/>
            <person name="Arachchi H.M."/>
            <person name="Berlin A.M."/>
            <person name="Chapman S.B."/>
            <person name="Gainer-Dewar J."/>
            <person name="Goldberg J."/>
            <person name="Griggs A."/>
            <person name="Gujja S."/>
            <person name="Hansen M."/>
            <person name="Howarth C."/>
            <person name="Imamovic A."/>
            <person name="Ireland A."/>
            <person name="Larimer J."/>
            <person name="McCowan C."/>
            <person name="Murphy C."/>
            <person name="Pearson M."/>
            <person name="Poon T.W."/>
            <person name="Priest M."/>
            <person name="Roberts A."/>
            <person name="Saif S."/>
            <person name="Shea T."/>
            <person name="Sisk P."/>
            <person name="Sykes S."/>
            <person name="Wortman J."/>
            <person name="Nusbaum C."/>
            <person name="Birren B."/>
        </authorList>
    </citation>
    <scope>NUCLEOTIDE SEQUENCE [LARGE SCALE GENOMIC DNA]</scope>
    <source>
        <strain evidence="3 4">CBS 606.96</strain>
    </source>
</reference>
<dbReference type="EMBL" id="AMGY01000001">
    <property type="protein sequence ID" value="EXJ92448.1"/>
    <property type="molecule type" value="Genomic_DNA"/>
</dbReference>
<accession>W9YIV4</accession>
<dbReference type="OrthoDB" id="4114559at2759"/>
<dbReference type="eggNOG" id="ENOG502TC94">
    <property type="taxonomic scope" value="Eukaryota"/>
</dbReference>
<dbReference type="Proteomes" id="UP000019478">
    <property type="component" value="Unassembled WGS sequence"/>
</dbReference>
<evidence type="ECO:0000256" key="1">
    <source>
        <dbReference type="SAM" id="MobiDB-lite"/>
    </source>
</evidence>
<dbReference type="PROSITE" id="PS51257">
    <property type="entry name" value="PROKAR_LIPOPROTEIN"/>
    <property type="match status" value="1"/>
</dbReference>
<gene>
    <name evidence="3" type="ORF">A1O3_00999</name>
</gene>
<keyword evidence="2" id="KW-0812">Transmembrane</keyword>
<dbReference type="GeneID" id="19165138"/>
<dbReference type="RefSeq" id="XP_007729338.1">
    <property type="nucleotide sequence ID" value="XM_007731148.1"/>
</dbReference>
<feature type="region of interest" description="Disordered" evidence="1">
    <location>
        <begin position="270"/>
        <end position="425"/>
    </location>
</feature>
<organism evidence="3 4">
    <name type="scientific">Capronia epimyces CBS 606.96</name>
    <dbReference type="NCBI Taxonomy" id="1182542"/>
    <lineage>
        <taxon>Eukaryota</taxon>
        <taxon>Fungi</taxon>
        <taxon>Dikarya</taxon>
        <taxon>Ascomycota</taxon>
        <taxon>Pezizomycotina</taxon>
        <taxon>Eurotiomycetes</taxon>
        <taxon>Chaetothyriomycetidae</taxon>
        <taxon>Chaetothyriales</taxon>
        <taxon>Herpotrichiellaceae</taxon>
        <taxon>Capronia</taxon>
    </lineage>
</organism>
<evidence type="ECO:0000313" key="3">
    <source>
        <dbReference type="EMBL" id="EXJ92448.1"/>
    </source>
</evidence>
<keyword evidence="2" id="KW-1133">Transmembrane helix</keyword>
<evidence type="ECO:0000313" key="4">
    <source>
        <dbReference type="Proteomes" id="UP000019478"/>
    </source>
</evidence>
<proteinExistence type="predicted"/>
<evidence type="ECO:0000256" key="2">
    <source>
        <dbReference type="SAM" id="Phobius"/>
    </source>
</evidence>
<dbReference type="HOGENOM" id="CLU_032829_0_0_1"/>
<feature type="compositionally biased region" description="Basic and acidic residues" evidence="1">
    <location>
        <begin position="340"/>
        <end position="353"/>
    </location>
</feature>
<protein>
    <submittedName>
        <fullName evidence="3">Uncharacterized protein</fullName>
    </submittedName>
</protein>
<dbReference type="AlphaFoldDB" id="W9YIV4"/>
<comment type="caution">
    <text evidence="3">The sequence shown here is derived from an EMBL/GenBank/DDBJ whole genome shotgun (WGS) entry which is preliminary data.</text>
</comment>
<feature type="compositionally biased region" description="Low complexity" evidence="1">
    <location>
        <begin position="362"/>
        <end position="387"/>
    </location>
</feature>